<dbReference type="AlphaFoldDB" id="A0A0D2JD31"/>
<gene>
    <name evidence="1" type="ORF">X474_01280</name>
</gene>
<accession>A0A0D2JD31</accession>
<name>A0A0D2JD31_9BACT</name>
<dbReference type="Proteomes" id="UP000032233">
    <property type="component" value="Unassembled WGS sequence"/>
</dbReference>
<dbReference type="InParanoid" id="A0A0D2JD31"/>
<evidence type="ECO:0000313" key="1">
    <source>
        <dbReference type="EMBL" id="KIX16104.1"/>
    </source>
</evidence>
<evidence type="ECO:0000313" key="2">
    <source>
        <dbReference type="Proteomes" id="UP000032233"/>
    </source>
</evidence>
<keyword evidence="2" id="KW-1185">Reference proteome</keyword>
<protein>
    <submittedName>
        <fullName evidence="1">Uncharacterized protein</fullName>
    </submittedName>
</protein>
<dbReference type="EMBL" id="AZAC01000001">
    <property type="protein sequence ID" value="KIX16104.1"/>
    <property type="molecule type" value="Genomic_DNA"/>
</dbReference>
<sequence>MAAPDLLAWNIHTKLTLKIGPLDLAYGVQKQQFPDHRP</sequence>
<comment type="caution">
    <text evidence="1">The sequence shown here is derived from an EMBL/GenBank/DDBJ whole genome shotgun (WGS) entry which is preliminary data.</text>
</comment>
<organism evidence="1 2">
    <name type="scientific">Dethiosulfatarculus sandiegensis</name>
    <dbReference type="NCBI Taxonomy" id="1429043"/>
    <lineage>
        <taxon>Bacteria</taxon>
        <taxon>Pseudomonadati</taxon>
        <taxon>Thermodesulfobacteriota</taxon>
        <taxon>Desulfarculia</taxon>
        <taxon>Desulfarculales</taxon>
        <taxon>Desulfarculaceae</taxon>
        <taxon>Dethiosulfatarculus</taxon>
    </lineage>
</organism>
<proteinExistence type="predicted"/>
<reference evidence="1 2" key="1">
    <citation type="submission" date="2013-11" db="EMBL/GenBank/DDBJ databases">
        <title>Metagenomic analysis of a methanogenic consortium involved in long chain n-alkane degradation.</title>
        <authorList>
            <person name="Davidova I.A."/>
            <person name="Callaghan A.V."/>
            <person name="Wawrik B."/>
            <person name="Pruitt S."/>
            <person name="Marks C."/>
            <person name="Duncan K.E."/>
            <person name="Suflita J.M."/>
        </authorList>
    </citation>
    <scope>NUCLEOTIDE SEQUENCE [LARGE SCALE GENOMIC DNA]</scope>
    <source>
        <strain evidence="1 2">SPR</strain>
    </source>
</reference>